<name>A0A150IP76_9EURY</name>
<gene>
    <name evidence="1" type="ORF">AMQ22_02078</name>
</gene>
<evidence type="ECO:0000313" key="2">
    <source>
        <dbReference type="Proteomes" id="UP000075398"/>
    </source>
</evidence>
<sequence length="125" mass="14621">MFDVSKLRLGDPFDLPTNPDELDLMVGWFWERIILIVSKENHCLKFDGTEQVLSILKEAAEVESIGVTFFEYNGWWNIENAESKEDVLNLPRIAYRFSRIYRHHAQEYATGQNQTICELMEGYKG</sequence>
<dbReference type="Proteomes" id="UP000075398">
    <property type="component" value="Unassembled WGS sequence"/>
</dbReference>
<comment type="caution">
    <text evidence="1">The sequence shown here is derived from an EMBL/GenBank/DDBJ whole genome shotgun (WGS) entry which is preliminary data.</text>
</comment>
<reference evidence="1 2" key="1">
    <citation type="journal article" date="2016" name="ISME J.">
        <title>Chasing the elusive Euryarchaeota class WSA2: genomes reveal a uniquely fastidious methyl-reducing methanogen.</title>
        <authorList>
            <person name="Nobu M.K."/>
            <person name="Narihiro T."/>
            <person name="Kuroda K."/>
            <person name="Mei R."/>
            <person name="Liu W.T."/>
        </authorList>
    </citation>
    <scope>NUCLEOTIDE SEQUENCE [LARGE SCALE GENOMIC DNA]</scope>
    <source>
        <strain evidence="1">U1lsi0528_Bin055</strain>
    </source>
</reference>
<evidence type="ECO:0000313" key="1">
    <source>
        <dbReference type="EMBL" id="KYC46688.1"/>
    </source>
</evidence>
<protein>
    <submittedName>
        <fullName evidence="1">Uncharacterized protein</fullName>
    </submittedName>
</protein>
<dbReference type="EMBL" id="LNGC01000179">
    <property type="protein sequence ID" value="KYC46688.1"/>
    <property type="molecule type" value="Genomic_DNA"/>
</dbReference>
<dbReference type="AlphaFoldDB" id="A0A150IP76"/>
<accession>A0A150IP76</accession>
<proteinExistence type="predicted"/>
<organism evidence="1 2">
    <name type="scientific">Candidatus Methanofastidiosum methylothiophilum</name>
    <dbReference type="NCBI Taxonomy" id="1705564"/>
    <lineage>
        <taxon>Archaea</taxon>
        <taxon>Methanobacteriati</taxon>
        <taxon>Methanobacteriota</taxon>
        <taxon>Stenosarchaea group</taxon>
        <taxon>Candidatus Methanofastidiosia</taxon>
        <taxon>Candidatus Methanofastidiosales</taxon>
        <taxon>Candidatus Methanofastidiosaceae</taxon>
        <taxon>Candidatus Methanofastidiosum</taxon>
    </lineage>
</organism>